<keyword evidence="1" id="KW-0472">Membrane</keyword>
<dbReference type="EMBL" id="PVEM01000021">
    <property type="protein sequence ID" value="PTD02456.1"/>
    <property type="molecule type" value="Genomic_DNA"/>
</dbReference>
<protein>
    <submittedName>
        <fullName evidence="2">Uncharacterized protein</fullName>
    </submittedName>
</protein>
<evidence type="ECO:0000256" key="1">
    <source>
        <dbReference type="SAM" id="Phobius"/>
    </source>
</evidence>
<evidence type="ECO:0000313" key="2">
    <source>
        <dbReference type="EMBL" id="PTD02456.1"/>
    </source>
</evidence>
<gene>
    <name evidence="2" type="ORF">FCULG_00012853</name>
</gene>
<accession>A0A2T4GFV1</accession>
<keyword evidence="3" id="KW-1185">Reference proteome</keyword>
<organism evidence="2 3">
    <name type="scientific">Fusarium culmorum</name>
    <dbReference type="NCBI Taxonomy" id="5516"/>
    <lineage>
        <taxon>Eukaryota</taxon>
        <taxon>Fungi</taxon>
        <taxon>Dikarya</taxon>
        <taxon>Ascomycota</taxon>
        <taxon>Pezizomycotina</taxon>
        <taxon>Sordariomycetes</taxon>
        <taxon>Hypocreomycetidae</taxon>
        <taxon>Hypocreales</taxon>
        <taxon>Nectriaceae</taxon>
        <taxon>Fusarium</taxon>
    </lineage>
</organism>
<name>A0A2T4GFV1_FUSCU</name>
<comment type="caution">
    <text evidence="2">The sequence shown here is derived from an EMBL/GenBank/DDBJ whole genome shotgun (WGS) entry which is preliminary data.</text>
</comment>
<reference evidence="2 3" key="1">
    <citation type="submission" date="2018-02" db="EMBL/GenBank/DDBJ databases">
        <title>Fusarium culmorum secondary metabolites in fungal-bacterial-plant interactions.</title>
        <authorList>
            <person name="Schmidt R."/>
        </authorList>
    </citation>
    <scope>NUCLEOTIDE SEQUENCE [LARGE SCALE GENOMIC DNA]</scope>
    <source>
        <strain evidence="2 3">PV</strain>
    </source>
</reference>
<keyword evidence="1" id="KW-1133">Transmembrane helix</keyword>
<dbReference type="AlphaFoldDB" id="A0A2T4GFV1"/>
<proteinExistence type="predicted"/>
<feature type="transmembrane region" description="Helical" evidence="1">
    <location>
        <begin position="169"/>
        <end position="189"/>
    </location>
</feature>
<feature type="transmembrane region" description="Helical" evidence="1">
    <location>
        <begin position="210"/>
        <end position="231"/>
    </location>
</feature>
<evidence type="ECO:0000313" key="3">
    <source>
        <dbReference type="Proteomes" id="UP000241587"/>
    </source>
</evidence>
<dbReference type="Proteomes" id="UP000241587">
    <property type="component" value="Unassembled WGS sequence"/>
</dbReference>
<keyword evidence="1" id="KW-0812">Transmembrane</keyword>
<dbReference type="OrthoDB" id="5057964at2759"/>
<sequence>MSVITFKILCESENEKKALSIRSLPGPLQDTTSLATNIIESVGNVANYATTLEVQATRVAGDVKDKASSAIASAETFATGFIPKGCSFGTKYMCIDPNNGPSKCTAFPIDHKAPWDQLSSFSDTMKPVKEILENNLSLQSFLISGTVSSMVATSLSYANPVRFPFKTSIAAIFGLLASALFAALFGVVITIHTAGKALAKAKAGTFESGFVYEGSIATFILSLLQLVMILLEFCPFL</sequence>